<dbReference type="InterPro" id="IPR056014">
    <property type="entry name" value="DUF7592"/>
</dbReference>
<keyword evidence="6" id="KW-1185">Reference proteome</keyword>
<feature type="domain" description="CUB-like" evidence="2">
    <location>
        <begin position="22"/>
        <end position="137"/>
    </location>
</feature>
<evidence type="ECO:0008006" key="7">
    <source>
        <dbReference type="Google" id="ProtNLM"/>
    </source>
</evidence>
<dbReference type="EMBL" id="CANHGI010000004">
    <property type="protein sequence ID" value="CAI5448164.1"/>
    <property type="molecule type" value="Genomic_DNA"/>
</dbReference>
<organism evidence="5 6">
    <name type="scientific">Caenorhabditis angaria</name>
    <dbReference type="NCBI Taxonomy" id="860376"/>
    <lineage>
        <taxon>Eukaryota</taxon>
        <taxon>Metazoa</taxon>
        <taxon>Ecdysozoa</taxon>
        <taxon>Nematoda</taxon>
        <taxon>Chromadorea</taxon>
        <taxon>Rhabditida</taxon>
        <taxon>Rhabditina</taxon>
        <taxon>Rhabditomorpha</taxon>
        <taxon>Rhabditoidea</taxon>
        <taxon>Rhabditidae</taxon>
        <taxon>Peloderinae</taxon>
        <taxon>Caenorhabditis</taxon>
    </lineage>
</organism>
<evidence type="ECO:0000256" key="1">
    <source>
        <dbReference type="SAM" id="SignalP"/>
    </source>
</evidence>
<proteinExistence type="predicted"/>
<dbReference type="AlphaFoldDB" id="A0A9P1N357"/>
<dbReference type="OrthoDB" id="10274237at2759"/>
<name>A0A9P1N357_9PELO</name>
<gene>
    <name evidence="5" type="ORF">CAMP_LOCUS10801</name>
</gene>
<comment type="caution">
    <text evidence="5">The sequence shown here is derived from an EMBL/GenBank/DDBJ whole genome shotgun (WGS) entry which is preliminary data.</text>
</comment>
<feature type="signal peptide" evidence="1">
    <location>
        <begin position="1"/>
        <end position="17"/>
    </location>
</feature>
<keyword evidence="1" id="KW-0732">Signal</keyword>
<protein>
    <recommendedName>
        <fullName evidence="7">CUB-like domain-containing protein</fullName>
    </recommendedName>
</protein>
<feature type="chain" id="PRO_5040392681" description="CUB-like domain-containing protein" evidence="1">
    <location>
        <begin position="18"/>
        <end position="478"/>
    </location>
</feature>
<evidence type="ECO:0000259" key="4">
    <source>
        <dbReference type="Pfam" id="PF24512"/>
    </source>
</evidence>
<dbReference type="InterPro" id="IPR003366">
    <property type="entry name" value="CUB-like_dom"/>
</dbReference>
<evidence type="ECO:0000259" key="3">
    <source>
        <dbReference type="Pfam" id="PF24511"/>
    </source>
</evidence>
<feature type="domain" description="DUF7591" evidence="3">
    <location>
        <begin position="243"/>
        <end position="340"/>
    </location>
</feature>
<sequence>MFSLCVILFFAIPGVSSEVEIACNRNNNLSPEKNLSESISVPTGWNTSLSPPTYLSNQDCRWDVQVPQGYYAYVIINSQIVTPSTLKVVYQNGVNEDVPQSGHAEPYFMIAPSFSIILSVSNSTVNLGFVITYAKMPEVQMEQYNLSSSANPVVLANLNSTLFTSSDRVSLIAADTQWADFASFLRCFIVFDGPDTNSTLIGNLRQLVDSYNQFVSTNSHMRIVNLFAGVDLGTMIVAQSYSNVKNFNQYRLTSCRSTSCNVQLVAHEGTSAVVTISNNDRYLTGCSLAENSKLKIYYGNIKDENIVYTYNSNSSGIPQKLNNYITTFALDSGSSLLKISSFSQSVDWNLSYDKRQGFISSPKFNELSTNQDVTETFDGNDYYNYTTKVINHGIIGKATLQITTYDSSNKVVDDKIYSTGKLPSSDTTIQPGKSFSIIYKSNGENTTGVLVDFSISTTESSAMTCFVWLSFVITLLHI</sequence>
<dbReference type="Pfam" id="PF24512">
    <property type="entry name" value="DUF7592"/>
    <property type="match status" value="1"/>
</dbReference>
<reference evidence="5" key="1">
    <citation type="submission" date="2022-11" db="EMBL/GenBank/DDBJ databases">
        <authorList>
            <person name="Kikuchi T."/>
        </authorList>
    </citation>
    <scope>NUCLEOTIDE SEQUENCE</scope>
    <source>
        <strain evidence="5">PS1010</strain>
    </source>
</reference>
<dbReference type="Pfam" id="PF02408">
    <property type="entry name" value="CUB_2"/>
    <property type="match status" value="1"/>
</dbReference>
<dbReference type="PANTHER" id="PTHR47920">
    <property type="entry name" value="PROTEIN CBG13378-RELATED"/>
    <property type="match status" value="1"/>
</dbReference>
<dbReference type="SUPFAM" id="SSF49854">
    <property type="entry name" value="Spermadhesin, CUB domain"/>
    <property type="match status" value="1"/>
</dbReference>
<dbReference type="InterPro" id="IPR035914">
    <property type="entry name" value="Sperma_CUB_dom_sf"/>
</dbReference>
<accession>A0A9P1N357</accession>
<feature type="domain" description="DUF7592" evidence="4">
    <location>
        <begin position="148"/>
        <end position="226"/>
    </location>
</feature>
<dbReference type="Proteomes" id="UP001152747">
    <property type="component" value="Unassembled WGS sequence"/>
</dbReference>
<dbReference type="PANTHER" id="PTHR47920:SF1">
    <property type="entry name" value="CUB-LIKE DOMAIN-CONTAINING PROTEIN"/>
    <property type="match status" value="1"/>
</dbReference>
<evidence type="ECO:0000313" key="6">
    <source>
        <dbReference type="Proteomes" id="UP001152747"/>
    </source>
</evidence>
<evidence type="ECO:0000313" key="5">
    <source>
        <dbReference type="EMBL" id="CAI5448164.1"/>
    </source>
</evidence>
<dbReference type="Pfam" id="PF24511">
    <property type="entry name" value="DUF7591"/>
    <property type="match status" value="1"/>
</dbReference>
<evidence type="ECO:0000259" key="2">
    <source>
        <dbReference type="Pfam" id="PF02408"/>
    </source>
</evidence>
<dbReference type="InterPro" id="IPR056013">
    <property type="entry name" value="DUF7591"/>
</dbReference>